<sequence>MRTGKLEEAALKRSVLRILYSEDARWREKYGEDCSFFQGGSVQAVSCASFVPGFEDRPDQILLSCANNLFAGGCTPKYFILQAVFPDIWEEKDIRRKMQELAEQAGRMGIAAAGGHTEISAAVSEPVYAVTCLGERNETGAAAIPRPGWDLVVTRWIGLGGTAALAKRREGELKEVFPPALIERAKEFEIWMSVEREAKIIGRYGSCVMHDLSQGGIFGGLWELGERWKFGMEVDLKKIPIRQETVEICEYFQVNPYNLYSGGSLIAGTEHGEDLVRELEREGIPAVCIGKILKEKARKIYNGEECRFLDRPAQDEWYRLQERFDLKTRRETE</sequence>
<evidence type="ECO:0000256" key="1">
    <source>
        <dbReference type="ARBA" id="ARBA00006243"/>
    </source>
</evidence>
<reference evidence="4" key="1">
    <citation type="submission" date="2020-10" db="EMBL/GenBank/DDBJ databases">
        <authorList>
            <person name="Gilroy R."/>
        </authorList>
    </citation>
    <scope>NUCLEOTIDE SEQUENCE</scope>
    <source>
        <strain evidence="4">ChiSjej4B22-8148</strain>
    </source>
</reference>
<protein>
    <submittedName>
        <fullName evidence="4">Hydrogenase maturation factor</fullName>
    </submittedName>
</protein>
<dbReference type="PANTHER" id="PTHR30303">
    <property type="entry name" value="HYDROGENASE ISOENZYMES FORMATION PROTEIN HYPE"/>
    <property type="match status" value="1"/>
</dbReference>
<dbReference type="InterPro" id="IPR036921">
    <property type="entry name" value="PurM-like_N_sf"/>
</dbReference>
<evidence type="ECO:0000313" key="4">
    <source>
        <dbReference type="EMBL" id="HIR12986.1"/>
    </source>
</evidence>
<evidence type="ECO:0000259" key="3">
    <source>
        <dbReference type="Pfam" id="PF02769"/>
    </source>
</evidence>
<dbReference type="Gene3D" id="3.90.650.10">
    <property type="entry name" value="PurM-like C-terminal domain"/>
    <property type="match status" value="1"/>
</dbReference>
<gene>
    <name evidence="4" type="ORF">IAB31_03570</name>
</gene>
<dbReference type="Proteomes" id="UP000886757">
    <property type="component" value="Unassembled WGS sequence"/>
</dbReference>
<dbReference type="GO" id="GO:0051604">
    <property type="term" value="P:protein maturation"/>
    <property type="evidence" value="ECO:0007669"/>
    <property type="project" value="TreeGrafter"/>
</dbReference>
<dbReference type="InterPro" id="IPR016188">
    <property type="entry name" value="PurM-like_N"/>
</dbReference>
<accession>A0A9D1AAL7</accession>
<name>A0A9D1AAL7_9FIRM</name>
<feature type="domain" description="PurM-like C-terminal" evidence="3">
    <location>
        <begin position="147"/>
        <end position="297"/>
    </location>
</feature>
<dbReference type="Pfam" id="PF00586">
    <property type="entry name" value="AIRS"/>
    <property type="match status" value="1"/>
</dbReference>
<dbReference type="Gene3D" id="3.30.1330.10">
    <property type="entry name" value="PurM-like, N-terminal domain"/>
    <property type="match status" value="1"/>
</dbReference>
<dbReference type="InterPro" id="IPR036676">
    <property type="entry name" value="PurM-like_C_sf"/>
</dbReference>
<feature type="domain" description="PurM-like N-terminal" evidence="2">
    <location>
        <begin position="62"/>
        <end position="135"/>
    </location>
</feature>
<dbReference type="InterPro" id="IPR010918">
    <property type="entry name" value="PurM-like_C_dom"/>
</dbReference>
<dbReference type="SUPFAM" id="SSF55326">
    <property type="entry name" value="PurM N-terminal domain-like"/>
    <property type="match status" value="1"/>
</dbReference>
<dbReference type="SUPFAM" id="SSF56042">
    <property type="entry name" value="PurM C-terminal domain-like"/>
    <property type="match status" value="1"/>
</dbReference>
<proteinExistence type="inferred from homology"/>
<dbReference type="AlphaFoldDB" id="A0A9D1AAL7"/>
<dbReference type="PANTHER" id="PTHR30303:SF4">
    <property type="entry name" value="HYDROGENASE EXPRESSION_FORMATION PROTEIN HYPE"/>
    <property type="match status" value="1"/>
</dbReference>
<evidence type="ECO:0000259" key="2">
    <source>
        <dbReference type="Pfam" id="PF00586"/>
    </source>
</evidence>
<reference evidence="4" key="2">
    <citation type="journal article" date="2021" name="PeerJ">
        <title>Extensive microbial diversity within the chicken gut microbiome revealed by metagenomics and culture.</title>
        <authorList>
            <person name="Gilroy R."/>
            <person name="Ravi A."/>
            <person name="Getino M."/>
            <person name="Pursley I."/>
            <person name="Horton D.L."/>
            <person name="Alikhan N.F."/>
            <person name="Baker D."/>
            <person name="Gharbi K."/>
            <person name="Hall N."/>
            <person name="Watson M."/>
            <person name="Adriaenssens E.M."/>
            <person name="Foster-Nyarko E."/>
            <person name="Jarju S."/>
            <person name="Secka A."/>
            <person name="Antonio M."/>
            <person name="Oren A."/>
            <person name="Chaudhuri R.R."/>
            <person name="La Ragione R."/>
            <person name="Hildebrand F."/>
            <person name="Pallen M.J."/>
        </authorList>
    </citation>
    <scope>NUCLEOTIDE SEQUENCE</scope>
    <source>
        <strain evidence="4">ChiSjej4B22-8148</strain>
    </source>
</reference>
<dbReference type="InterPro" id="IPR011854">
    <property type="entry name" value="HypE"/>
</dbReference>
<comment type="caution">
    <text evidence="4">The sequence shown here is derived from an EMBL/GenBank/DDBJ whole genome shotgun (WGS) entry which is preliminary data.</text>
</comment>
<comment type="similarity">
    <text evidence="1">Belongs to the HypE family.</text>
</comment>
<organism evidence="4 5">
    <name type="scientific">Candidatus Choladousia intestinavium</name>
    <dbReference type="NCBI Taxonomy" id="2840727"/>
    <lineage>
        <taxon>Bacteria</taxon>
        <taxon>Bacillati</taxon>
        <taxon>Bacillota</taxon>
        <taxon>Clostridia</taxon>
        <taxon>Lachnospirales</taxon>
        <taxon>Lachnospiraceae</taxon>
        <taxon>Lachnospiraceae incertae sedis</taxon>
        <taxon>Candidatus Choladousia</taxon>
    </lineage>
</organism>
<dbReference type="Pfam" id="PF02769">
    <property type="entry name" value="AIRS_C"/>
    <property type="match status" value="1"/>
</dbReference>
<evidence type="ECO:0000313" key="5">
    <source>
        <dbReference type="Proteomes" id="UP000886757"/>
    </source>
</evidence>
<dbReference type="EMBL" id="DVGK01000043">
    <property type="protein sequence ID" value="HIR12986.1"/>
    <property type="molecule type" value="Genomic_DNA"/>
</dbReference>